<dbReference type="InterPro" id="IPR036396">
    <property type="entry name" value="Cyt_P450_sf"/>
</dbReference>
<comment type="similarity">
    <text evidence="3 10">Belongs to the cytochrome P450 family.</text>
</comment>
<evidence type="ECO:0000256" key="7">
    <source>
        <dbReference type="ARBA" id="ARBA00023004"/>
    </source>
</evidence>
<evidence type="ECO:0000256" key="6">
    <source>
        <dbReference type="ARBA" id="ARBA00023002"/>
    </source>
</evidence>
<dbReference type="OrthoDB" id="1055148at2759"/>
<evidence type="ECO:0000256" key="2">
    <source>
        <dbReference type="ARBA" id="ARBA00005179"/>
    </source>
</evidence>
<keyword evidence="13" id="KW-1185">Reference proteome</keyword>
<dbReference type="PANTHER" id="PTHR46300">
    <property type="entry name" value="P450, PUTATIVE (EUROFUNG)-RELATED-RELATED"/>
    <property type="match status" value="1"/>
</dbReference>
<dbReference type="STRING" id="1330018.A0A167QG75"/>
<sequence>MFNLSAILLVLVLVVVAIRDEMRKRTSRLPPGPPGLPLLGNILQLPSQFLYRKLTAWSDRYGPIYTFWIGSQPYLVLGSTAVSADLLDRMSAVTSDRPPMIKPRVFYFKGMNLLLQDRTLTWRAQRRSIHASLNIHTATRYNSMQAQEAAYLALSLLQHPEKPFRRQLHRFAASVIFRAVYGGDTIQLLDVDPTKRIEELTDESMHAMMPQNSVVDIFPFLKPLIQRVKWFRKQADSWFSDAEQEAKRRYDAALPTDGWEATTVVHDVNINMGKYGITKHQAMWMTMALFMAGQETSDTALYIFGLAMLHHPEAASTAQRQLDAVCGDCAPTFEDREKLPFVDAIVKETLRWRPGVPLSVPHRASEEFEYRGYVIPAGTVILDNVWSQTRDPAAYKHPESFDPTRFLDDSGTLLPATADTHLDQLGFGHGRRVCAGRDFALNTLFIACAYMLWAFRFEWPVDEEGKEIVCGVDEFQDTSITVSPREFGIVLKPRKEGLEETLLAGVKG</sequence>
<dbReference type="GO" id="GO:0005506">
    <property type="term" value="F:iron ion binding"/>
    <property type="evidence" value="ECO:0007669"/>
    <property type="project" value="InterPro"/>
</dbReference>
<dbReference type="InterPro" id="IPR050364">
    <property type="entry name" value="Cytochrome_P450_fung"/>
</dbReference>
<keyword evidence="5 9" id="KW-0479">Metal-binding</keyword>
<dbReference type="AlphaFoldDB" id="A0A167QG75"/>
<feature type="binding site" description="axial binding residue" evidence="9">
    <location>
        <position position="434"/>
    </location>
    <ligand>
        <name>heme</name>
        <dbReference type="ChEBI" id="CHEBI:30413"/>
    </ligand>
    <ligandPart>
        <name>Fe</name>
        <dbReference type="ChEBI" id="CHEBI:18248"/>
    </ligandPart>
</feature>
<dbReference type="PROSITE" id="PS00086">
    <property type="entry name" value="CYTOCHROME_P450"/>
    <property type="match status" value="1"/>
</dbReference>
<dbReference type="PRINTS" id="PR00385">
    <property type="entry name" value="P450"/>
</dbReference>
<keyword evidence="7 9" id="KW-0408">Iron</keyword>
<dbReference type="Proteomes" id="UP000076738">
    <property type="component" value="Unassembled WGS sequence"/>
</dbReference>
<dbReference type="PRINTS" id="PR00463">
    <property type="entry name" value="EP450I"/>
</dbReference>
<evidence type="ECO:0000256" key="3">
    <source>
        <dbReference type="ARBA" id="ARBA00010617"/>
    </source>
</evidence>
<evidence type="ECO:0000256" key="4">
    <source>
        <dbReference type="ARBA" id="ARBA00022617"/>
    </source>
</evidence>
<keyword evidence="11" id="KW-0732">Signal</keyword>
<comment type="pathway">
    <text evidence="2">Secondary metabolite biosynthesis.</text>
</comment>
<keyword evidence="6 10" id="KW-0560">Oxidoreductase</keyword>
<name>A0A167QG75_CALVF</name>
<dbReference type="InterPro" id="IPR017972">
    <property type="entry name" value="Cyt_P450_CS"/>
</dbReference>
<evidence type="ECO:0000313" key="12">
    <source>
        <dbReference type="EMBL" id="KZO99731.1"/>
    </source>
</evidence>
<dbReference type="PANTHER" id="PTHR46300:SF7">
    <property type="entry name" value="P450, PUTATIVE (EUROFUNG)-RELATED"/>
    <property type="match status" value="1"/>
</dbReference>
<evidence type="ECO:0000256" key="9">
    <source>
        <dbReference type="PIRSR" id="PIRSR602401-1"/>
    </source>
</evidence>
<comment type="cofactor">
    <cofactor evidence="1 9">
        <name>heme</name>
        <dbReference type="ChEBI" id="CHEBI:30413"/>
    </cofactor>
</comment>
<dbReference type="SUPFAM" id="SSF48264">
    <property type="entry name" value="Cytochrome P450"/>
    <property type="match status" value="1"/>
</dbReference>
<gene>
    <name evidence="12" type="ORF">CALVIDRAFT_595827</name>
</gene>
<feature type="signal peptide" evidence="11">
    <location>
        <begin position="1"/>
        <end position="17"/>
    </location>
</feature>
<dbReference type="InterPro" id="IPR002401">
    <property type="entry name" value="Cyt_P450_E_grp-I"/>
</dbReference>
<evidence type="ECO:0000256" key="11">
    <source>
        <dbReference type="SAM" id="SignalP"/>
    </source>
</evidence>
<feature type="chain" id="PRO_5007891508" evidence="11">
    <location>
        <begin position="18"/>
        <end position="508"/>
    </location>
</feature>
<accession>A0A167QG75</accession>
<dbReference type="GO" id="GO:0020037">
    <property type="term" value="F:heme binding"/>
    <property type="evidence" value="ECO:0007669"/>
    <property type="project" value="InterPro"/>
</dbReference>
<dbReference type="Gene3D" id="1.10.630.10">
    <property type="entry name" value="Cytochrome P450"/>
    <property type="match status" value="1"/>
</dbReference>
<dbReference type="InterPro" id="IPR001128">
    <property type="entry name" value="Cyt_P450"/>
</dbReference>
<proteinExistence type="inferred from homology"/>
<evidence type="ECO:0000256" key="5">
    <source>
        <dbReference type="ARBA" id="ARBA00022723"/>
    </source>
</evidence>
<evidence type="ECO:0000313" key="13">
    <source>
        <dbReference type="Proteomes" id="UP000076738"/>
    </source>
</evidence>
<dbReference type="GO" id="GO:0016705">
    <property type="term" value="F:oxidoreductase activity, acting on paired donors, with incorporation or reduction of molecular oxygen"/>
    <property type="evidence" value="ECO:0007669"/>
    <property type="project" value="InterPro"/>
</dbReference>
<evidence type="ECO:0000256" key="8">
    <source>
        <dbReference type="ARBA" id="ARBA00023033"/>
    </source>
</evidence>
<evidence type="ECO:0000256" key="10">
    <source>
        <dbReference type="RuleBase" id="RU000461"/>
    </source>
</evidence>
<dbReference type="Pfam" id="PF00067">
    <property type="entry name" value="p450"/>
    <property type="match status" value="1"/>
</dbReference>
<keyword evidence="8 10" id="KW-0503">Monooxygenase</keyword>
<protein>
    <submittedName>
        <fullName evidence="12">Cytochrome P450</fullName>
    </submittedName>
</protein>
<organism evidence="12 13">
    <name type="scientific">Calocera viscosa (strain TUFC12733)</name>
    <dbReference type="NCBI Taxonomy" id="1330018"/>
    <lineage>
        <taxon>Eukaryota</taxon>
        <taxon>Fungi</taxon>
        <taxon>Dikarya</taxon>
        <taxon>Basidiomycota</taxon>
        <taxon>Agaricomycotina</taxon>
        <taxon>Dacrymycetes</taxon>
        <taxon>Dacrymycetales</taxon>
        <taxon>Dacrymycetaceae</taxon>
        <taxon>Calocera</taxon>
    </lineage>
</organism>
<dbReference type="GO" id="GO:0004497">
    <property type="term" value="F:monooxygenase activity"/>
    <property type="evidence" value="ECO:0007669"/>
    <property type="project" value="UniProtKB-KW"/>
</dbReference>
<evidence type="ECO:0000256" key="1">
    <source>
        <dbReference type="ARBA" id="ARBA00001971"/>
    </source>
</evidence>
<dbReference type="EMBL" id="KV417271">
    <property type="protein sequence ID" value="KZO99731.1"/>
    <property type="molecule type" value="Genomic_DNA"/>
</dbReference>
<keyword evidence="4 9" id="KW-0349">Heme</keyword>
<reference evidence="12 13" key="1">
    <citation type="journal article" date="2016" name="Mol. Biol. Evol.">
        <title>Comparative Genomics of Early-Diverging Mushroom-Forming Fungi Provides Insights into the Origins of Lignocellulose Decay Capabilities.</title>
        <authorList>
            <person name="Nagy L.G."/>
            <person name="Riley R."/>
            <person name="Tritt A."/>
            <person name="Adam C."/>
            <person name="Daum C."/>
            <person name="Floudas D."/>
            <person name="Sun H."/>
            <person name="Yadav J.S."/>
            <person name="Pangilinan J."/>
            <person name="Larsson K.H."/>
            <person name="Matsuura K."/>
            <person name="Barry K."/>
            <person name="Labutti K."/>
            <person name="Kuo R."/>
            <person name="Ohm R.A."/>
            <person name="Bhattacharya S.S."/>
            <person name="Shirouzu T."/>
            <person name="Yoshinaga Y."/>
            <person name="Martin F.M."/>
            <person name="Grigoriev I.V."/>
            <person name="Hibbett D.S."/>
        </authorList>
    </citation>
    <scope>NUCLEOTIDE SEQUENCE [LARGE SCALE GENOMIC DNA]</scope>
    <source>
        <strain evidence="12 13">TUFC12733</strain>
    </source>
</reference>